<reference evidence="3 4" key="1">
    <citation type="submission" date="2023-04" db="EMBL/GenBank/DDBJ databases">
        <title>Genome of Basidiobolus ranarum AG-B5.</title>
        <authorList>
            <person name="Stajich J.E."/>
            <person name="Carter-House D."/>
            <person name="Gryganskyi A."/>
        </authorList>
    </citation>
    <scope>NUCLEOTIDE SEQUENCE [LARGE SCALE GENOMIC DNA]</scope>
    <source>
        <strain evidence="3 4">AG-B5</strain>
    </source>
</reference>
<dbReference type="Proteomes" id="UP001479436">
    <property type="component" value="Unassembled WGS sequence"/>
</dbReference>
<dbReference type="InterPro" id="IPR011989">
    <property type="entry name" value="ARM-like"/>
</dbReference>
<keyword evidence="1" id="KW-0677">Repeat</keyword>
<proteinExistence type="predicted"/>
<evidence type="ECO:0000256" key="1">
    <source>
        <dbReference type="ARBA" id="ARBA00022737"/>
    </source>
</evidence>
<comment type="caution">
    <text evidence="3">The sequence shown here is derived from an EMBL/GenBank/DDBJ whole genome shotgun (WGS) entry which is preliminary data.</text>
</comment>
<dbReference type="Gene3D" id="1.25.10.10">
    <property type="entry name" value="Leucine-rich Repeat Variant"/>
    <property type="match status" value="1"/>
</dbReference>
<accession>A0ABR2VPD9</accession>
<organism evidence="3 4">
    <name type="scientific">Basidiobolus ranarum</name>
    <dbReference type="NCBI Taxonomy" id="34480"/>
    <lineage>
        <taxon>Eukaryota</taxon>
        <taxon>Fungi</taxon>
        <taxon>Fungi incertae sedis</taxon>
        <taxon>Zoopagomycota</taxon>
        <taxon>Entomophthoromycotina</taxon>
        <taxon>Basidiobolomycetes</taxon>
        <taxon>Basidiobolales</taxon>
        <taxon>Basidiobolaceae</taxon>
        <taxon>Basidiobolus</taxon>
    </lineage>
</organism>
<evidence type="ECO:0000313" key="3">
    <source>
        <dbReference type="EMBL" id="KAK9687194.1"/>
    </source>
</evidence>
<dbReference type="InterPro" id="IPR016024">
    <property type="entry name" value="ARM-type_fold"/>
</dbReference>
<gene>
    <name evidence="3" type="primary">kap95_4</name>
    <name evidence="3" type="ORF">K7432_014884</name>
</gene>
<sequence length="128" mass="13899">MVQVKYTATPTLGHVYNSLIKCIKPDVHLNDLVTALAQGLNDSHKIVSNCCWSWITLSEKLGGDPTADTYALSPIAKESNNEANAGTSAYEEISTLVTTSDRDCFPQISQLSVVILDGLMLLSLNRTK</sequence>
<name>A0ABR2VPD9_9FUNG</name>
<dbReference type="Pfam" id="PF25574">
    <property type="entry name" value="TPR_IMB1"/>
    <property type="match status" value="1"/>
</dbReference>
<evidence type="ECO:0000259" key="2">
    <source>
        <dbReference type="Pfam" id="PF25574"/>
    </source>
</evidence>
<protein>
    <submittedName>
        <fullName evidence="3">Karyopherin Kap95</fullName>
    </submittedName>
</protein>
<feature type="domain" description="Importin subunit beta-1/Transportin-1-like TPR repeats" evidence="2">
    <location>
        <begin position="32"/>
        <end position="118"/>
    </location>
</feature>
<dbReference type="InterPro" id="IPR058584">
    <property type="entry name" value="IMB1_TNPO1-like_TPR"/>
</dbReference>
<evidence type="ECO:0000313" key="4">
    <source>
        <dbReference type="Proteomes" id="UP001479436"/>
    </source>
</evidence>
<dbReference type="SUPFAM" id="SSF48371">
    <property type="entry name" value="ARM repeat"/>
    <property type="match status" value="1"/>
</dbReference>
<keyword evidence="4" id="KW-1185">Reference proteome</keyword>
<dbReference type="EMBL" id="JASJQH010008701">
    <property type="protein sequence ID" value="KAK9687194.1"/>
    <property type="molecule type" value="Genomic_DNA"/>
</dbReference>